<keyword evidence="2" id="KW-0732">Signal</keyword>
<sequence length="123" mass="13700">MLGYLLLLLIYVNCESCGTGVSVVDYTGEHYCWDTFVPLIVPTRTQYCVPLYGNEKKCIDIPFATVYQVPDFLSVKWTGPIFSRDILVATMGAIATIFVLTTSAIGFWQRCKPSSDSTDIILV</sequence>
<comment type="caution">
    <text evidence="3">The sequence shown here is derived from an EMBL/GenBank/DDBJ whole genome shotgun (WGS) entry which is preliminary data.</text>
</comment>
<organism evidence="3 4">
    <name type="scientific">Giardia intestinalis (strain P15)</name>
    <name type="common">Giardia lamblia</name>
    <dbReference type="NCBI Taxonomy" id="658858"/>
    <lineage>
        <taxon>Eukaryota</taxon>
        <taxon>Metamonada</taxon>
        <taxon>Diplomonadida</taxon>
        <taxon>Hexamitidae</taxon>
        <taxon>Giardiinae</taxon>
        <taxon>Giardia</taxon>
    </lineage>
</organism>
<feature type="transmembrane region" description="Helical" evidence="1">
    <location>
        <begin position="86"/>
        <end position="108"/>
    </location>
</feature>
<gene>
    <name evidence="3" type="ORF">GLP15_3070</name>
</gene>
<dbReference type="OrthoDB" id="10250771at2759"/>
<keyword evidence="1" id="KW-1133">Transmembrane helix</keyword>
<dbReference type="EMBL" id="ACVC01000432">
    <property type="protein sequence ID" value="EFO61029.1"/>
    <property type="molecule type" value="Genomic_DNA"/>
</dbReference>
<dbReference type="Proteomes" id="UP000008974">
    <property type="component" value="Unassembled WGS sequence"/>
</dbReference>
<feature type="chain" id="PRO_5003145136" evidence="2">
    <location>
        <begin position="17"/>
        <end position="123"/>
    </location>
</feature>
<protein>
    <submittedName>
        <fullName evidence="3">Uncharacterized protein</fullName>
    </submittedName>
</protein>
<keyword evidence="1" id="KW-0472">Membrane</keyword>
<dbReference type="OMA" id="PTRTQYC"/>
<evidence type="ECO:0000256" key="2">
    <source>
        <dbReference type="SAM" id="SignalP"/>
    </source>
</evidence>
<name>E1F947_GIAIA</name>
<dbReference type="VEuPathDB" id="GiardiaDB:GLP15_3070"/>
<dbReference type="AlphaFoldDB" id="E1F947"/>
<accession>E1F947</accession>
<reference evidence="3 4" key="1">
    <citation type="journal article" date="2010" name="BMC Genomics">
        <title>Genome analysis and comparative genomics of a Giardia intestinalis assemblage E isolate.</title>
        <authorList>
            <person name="Jerlstrom-Hultqvist J."/>
            <person name="Franzen O."/>
            <person name="Ankarklev J."/>
            <person name="Xu F."/>
            <person name="Nohynkova E."/>
            <person name="Andersson J.O."/>
            <person name="Svard S.G."/>
            <person name="Andersson B."/>
        </authorList>
    </citation>
    <scope>NUCLEOTIDE SEQUENCE [LARGE SCALE GENOMIC DNA]</scope>
    <source>
        <strain evidence="3 4">P15</strain>
    </source>
</reference>
<feature type="signal peptide" evidence="2">
    <location>
        <begin position="1"/>
        <end position="16"/>
    </location>
</feature>
<evidence type="ECO:0000313" key="3">
    <source>
        <dbReference type="EMBL" id="EFO61029.1"/>
    </source>
</evidence>
<proteinExistence type="predicted"/>
<evidence type="ECO:0000256" key="1">
    <source>
        <dbReference type="SAM" id="Phobius"/>
    </source>
</evidence>
<evidence type="ECO:0000313" key="4">
    <source>
        <dbReference type="Proteomes" id="UP000008974"/>
    </source>
</evidence>
<keyword evidence="1" id="KW-0812">Transmembrane</keyword>